<sequence length="96" mass="10781">MDSGREEGSAKFPLTQRPPKIKFPNFNEKLGGLRAAVPCALRLACSANVHCRCEQHIVFQTNRPTCRSLVLIRDLLRRKGRGKALIQQHSFLASHS</sequence>
<dbReference type="Proteomes" id="UP000815325">
    <property type="component" value="Unassembled WGS sequence"/>
</dbReference>
<proteinExistence type="predicted"/>
<comment type="caution">
    <text evidence="1">The sequence shown here is derived from an EMBL/GenBank/DDBJ whole genome shotgun (WGS) entry which is preliminary data.</text>
</comment>
<protein>
    <recommendedName>
        <fullName evidence="3">Encoded protein</fullName>
    </recommendedName>
</protein>
<name>A0ABQ7GID6_DUNSA</name>
<reference evidence="1" key="1">
    <citation type="submission" date="2017-08" db="EMBL/GenBank/DDBJ databases">
        <authorList>
            <person name="Polle J.E."/>
            <person name="Barry K."/>
            <person name="Cushman J."/>
            <person name="Schmutz J."/>
            <person name="Tran D."/>
            <person name="Hathwaick L.T."/>
            <person name="Yim W.C."/>
            <person name="Jenkins J."/>
            <person name="Mckie-Krisberg Z.M."/>
            <person name="Prochnik S."/>
            <person name="Lindquist E."/>
            <person name="Dockter R.B."/>
            <person name="Adam C."/>
            <person name="Molina H."/>
            <person name="Bunkerborg J."/>
            <person name="Jin E."/>
            <person name="Buchheim M."/>
            <person name="Magnuson J."/>
        </authorList>
    </citation>
    <scope>NUCLEOTIDE SEQUENCE</scope>
    <source>
        <strain evidence="1">CCAP 19/18</strain>
    </source>
</reference>
<organism evidence="1 2">
    <name type="scientific">Dunaliella salina</name>
    <name type="common">Green alga</name>
    <name type="synonym">Protococcus salinus</name>
    <dbReference type="NCBI Taxonomy" id="3046"/>
    <lineage>
        <taxon>Eukaryota</taxon>
        <taxon>Viridiplantae</taxon>
        <taxon>Chlorophyta</taxon>
        <taxon>core chlorophytes</taxon>
        <taxon>Chlorophyceae</taxon>
        <taxon>CS clade</taxon>
        <taxon>Chlamydomonadales</taxon>
        <taxon>Dunaliellaceae</taxon>
        <taxon>Dunaliella</taxon>
    </lineage>
</organism>
<evidence type="ECO:0008006" key="3">
    <source>
        <dbReference type="Google" id="ProtNLM"/>
    </source>
</evidence>
<keyword evidence="2" id="KW-1185">Reference proteome</keyword>
<evidence type="ECO:0000313" key="1">
    <source>
        <dbReference type="EMBL" id="KAF5834376.1"/>
    </source>
</evidence>
<evidence type="ECO:0000313" key="2">
    <source>
        <dbReference type="Proteomes" id="UP000815325"/>
    </source>
</evidence>
<dbReference type="EMBL" id="MU069761">
    <property type="protein sequence ID" value="KAF5834376.1"/>
    <property type="molecule type" value="Genomic_DNA"/>
</dbReference>
<gene>
    <name evidence="1" type="ORF">DUNSADRAFT_8999</name>
</gene>
<accession>A0ABQ7GID6</accession>